<evidence type="ECO:0000259" key="2">
    <source>
        <dbReference type="PROSITE" id="PS50110"/>
    </source>
</evidence>
<accession>A0A6S6SP50</accession>
<reference evidence="4" key="1">
    <citation type="submission" date="2020-01" db="EMBL/GenBank/DDBJ databases">
        <authorList>
            <person name="Meier V. D."/>
            <person name="Meier V D."/>
        </authorList>
    </citation>
    <scope>NUCLEOTIDE SEQUENCE</scope>
    <source>
        <strain evidence="4">HLG_WM_MAG_10</strain>
    </source>
</reference>
<organism evidence="4">
    <name type="scientific">uncultured Aureispira sp</name>
    <dbReference type="NCBI Taxonomy" id="1331704"/>
    <lineage>
        <taxon>Bacteria</taxon>
        <taxon>Pseudomonadati</taxon>
        <taxon>Bacteroidota</taxon>
        <taxon>Saprospiria</taxon>
        <taxon>Saprospirales</taxon>
        <taxon>Saprospiraceae</taxon>
        <taxon>Aureispira</taxon>
        <taxon>environmental samples</taxon>
    </lineage>
</organism>
<dbReference type="Gene3D" id="2.40.50.1020">
    <property type="entry name" value="LytTr DNA-binding domain"/>
    <property type="match status" value="1"/>
</dbReference>
<evidence type="ECO:0000259" key="3">
    <source>
        <dbReference type="PROSITE" id="PS50930"/>
    </source>
</evidence>
<keyword evidence="1" id="KW-0597">Phosphoprotein</keyword>
<evidence type="ECO:0000256" key="1">
    <source>
        <dbReference type="PROSITE-ProRule" id="PRU00169"/>
    </source>
</evidence>
<dbReference type="SMART" id="SM00448">
    <property type="entry name" value="REC"/>
    <property type="match status" value="1"/>
</dbReference>
<dbReference type="Pfam" id="PF00072">
    <property type="entry name" value="Response_reg"/>
    <property type="match status" value="1"/>
</dbReference>
<dbReference type="InterPro" id="IPR007492">
    <property type="entry name" value="LytTR_DNA-bd_dom"/>
</dbReference>
<dbReference type="InterPro" id="IPR046947">
    <property type="entry name" value="LytR-like"/>
</dbReference>
<dbReference type="EMBL" id="CACVAQ010000183">
    <property type="protein sequence ID" value="CAA6812148.1"/>
    <property type="molecule type" value="Genomic_DNA"/>
</dbReference>
<dbReference type="SUPFAM" id="SSF52172">
    <property type="entry name" value="CheY-like"/>
    <property type="match status" value="1"/>
</dbReference>
<dbReference type="PROSITE" id="PS50930">
    <property type="entry name" value="HTH_LYTTR"/>
    <property type="match status" value="1"/>
</dbReference>
<keyword evidence="4" id="KW-0238">DNA-binding</keyword>
<feature type="modified residue" description="4-aspartylphosphate" evidence="1">
    <location>
        <position position="55"/>
    </location>
</feature>
<dbReference type="InterPro" id="IPR001789">
    <property type="entry name" value="Sig_transdc_resp-reg_receiver"/>
</dbReference>
<dbReference type="Pfam" id="PF04397">
    <property type="entry name" value="LytTR"/>
    <property type="match status" value="1"/>
</dbReference>
<protein>
    <submittedName>
        <fullName evidence="4">DNA-binding response regulator</fullName>
    </submittedName>
</protein>
<dbReference type="PANTHER" id="PTHR37299">
    <property type="entry name" value="TRANSCRIPTIONAL REGULATOR-RELATED"/>
    <property type="match status" value="1"/>
</dbReference>
<feature type="domain" description="HTH LytTR-type" evidence="3">
    <location>
        <begin position="142"/>
        <end position="244"/>
    </location>
</feature>
<dbReference type="SMART" id="SM00850">
    <property type="entry name" value="LytTR"/>
    <property type="match status" value="1"/>
</dbReference>
<dbReference type="AlphaFoldDB" id="A0A6S6SP50"/>
<dbReference type="PROSITE" id="PS50110">
    <property type="entry name" value="RESPONSE_REGULATORY"/>
    <property type="match status" value="1"/>
</dbReference>
<gene>
    <name evidence="4" type="ORF">HELGO_WM38579</name>
</gene>
<dbReference type="Gene3D" id="3.40.50.2300">
    <property type="match status" value="1"/>
</dbReference>
<sequence>MIDTVIIDDEQGAQITLMKFLQMHCPDVNVVGTADGVEEGLKLIASKKVDLVFLDIKMNDGTGFDLLKRLPKINFNLVFTTAYDEYALKAFKYSAIDYLLKPIDPLELIDAVGKVQQSSNANSAKSVDSMFELYKENKFDKIAIPSVDEFHFVRISEIIRCEASSNYTIIYLATGKKIVAPKTLKEFEELLAPEGFFRVHQSHLINLSHIQQFMKTKNKIRMGDGSEVEVSRRKKTLFMELINMRKL</sequence>
<feature type="domain" description="Response regulatory" evidence="2">
    <location>
        <begin position="3"/>
        <end position="116"/>
    </location>
</feature>
<dbReference type="InterPro" id="IPR011006">
    <property type="entry name" value="CheY-like_superfamily"/>
</dbReference>
<proteinExistence type="predicted"/>
<dbReference type="GO" id="GO:0003677">
    <property type="term" value="F:DNA binding"/>
    <property type="evidence" value="ECO:0007669"/>
    <property type="project" value="UniProtKB-KW"/>
</dbReference>
<name>A0A6S6SP50_9BACT</name>
<evidence type="ECO:0000313" key="4">
    <source>
        <dbReference type="EMBL" id="CAA6812148.1"/>
    </source>
</evidence>
<dbReference type="PANTHER" id="PTHR37299:SF1">
    <property type="entry name" value="STAGE 0 SPORULATION PROTEIN A HOMOLOG"/>
    <property type="match status" value="1"/>
</dbReference>
<dbReference type="GO" id="GO:0000156">
    <property type="term" value="F:phosphorelay response regulator activity"/>
    <property type="evidence" value="ECO:0007669"/>
    <property type="project" value="InterPro"/>
</dbReference>